<comment type="catalytic activity">
    <reaction evidence="1">
        <text>S-ubiquitinyl-[E2 ubiquitin-conjugating enzyme]-L-cysteine + [acceptor protein]-L-lysine = [E2 ubiquitin-conjugating enzyme]-L-cysteine + N(6)-ubiquitinyl-[acceptor protein]-L-lysine.</text>
        <dbReference type="EC" id="2.3.2.27"/>
    </reaction>
</comment>
<dbReference type="InterPro" id="IPR022170">
    <property type="entry name" value="MUL1-like"/>
</dbReference>
<evidence type="ECO:0000256" key="7">
    <source>
        <dbReference type="ARBA" id="ARBA00022771"/>
    </source>
</evidence>
<keyword evidence="6" id="KW-0479">Metal-binding</keyword>
<dbReference type="InterPro" id="IPR001841">
    <property type="entry name" value="Znf_RING"/>
</dbReference>
<dbReference type="GeneID" id="108823016"/>
<dbReference type="PANTHER" id="PTHR47355:SF1">
    <property type="entry name" value="E3 UBIQUITIN-PROTEIN LIGASE SPL2"/>
    <property type="match status" value="1"/>
</dbReference>
<dbReference type="GO" id="GO:0016020">
    <property type="term" value="C:membrane"/>
    <property type="evidence" value="ECO:0007669"/>
    <property type="project" value="UniProtKB-SubCell"/>
</dbReference>
<dbReference type="Pfam" id="PF13920">
    <property type="entry name" value="zf-C3HC4_3"/>
    <property type="match status" value="1"/>
</dbReference>
<dbReference type="InterPro" id="IPR044247">
    <property type="entry name" value="SPL2-like"/>
</dbReference>
<dbReference type="PROSITE" id="PS50089">
    <property type="entry name" value="ZF_RING_2"/>
    <property type="match status" value="1"/>
</dbReference>
<dbReference type="KEGG" id="rsz:108823016"/>
<dbReference type="Proteomes" id="UP000504610">
    <property type="component" value="Chromosome 8"/>
</dbReference>
<evidence type="ECO:0000256" key="5">
    <source>
        <dbReference type="ARBA" id="ARBA00022692"/>
    </source>
</evidence>
<dbReference type="AlphaFoldDB" id="A0A6J0KW78"/>
<gene>
    <name evidence="16" type="primary">LOC108823016</name>
</gene>
<keyword evidence="11 13" id="KW-0472">Membrane</keyword>
<evidence type="ECO:0000313" key="15">
    <source>
        <dbReference type="Proteomes" id="UP000504610"/>
    </source>
</evidence>
<keyword evidence="7 12" id="KW-0863">Zinc-finger</keyword>
<dbReference type="GO" id="GO:0061630">
    <property type="term" value="F:ubiquitin protein ligase activity"/>
    <property type="evidence" value="ECO:0007669"/>
    <property type="project" value="UniProtKB-EC"/>
</dbReference>
<dbReference type="OrthoDB" id="1711136at2759"/>
<evidence type="ECO:0000256" key="11">
    <source>
        <dbReference type="ARBA" id="ARBA00023136"/>
    </source>
</evidence>
<sequence>MSSADRAVLSLLTDIFLSFDGAILGVTLAFGAVHAASKYASTSAALSKIKDAPEVSVSDLRSLIPPSDDESSHVNQRVVVVRGAVEPKVTGDGSHKNNNNNNVLISQETGEKALIIHRTQTYMYSGWKSLFLNGHRLLLERSMPKQGADFMRMVPFVIVDKNQRSQSSFLLVNMDGARQPLPLTTVYNRLQPISSSPYAFLQALFFPEYPAGVLHVEKILPPGRDLTAVGICRFNNGVPEIKSCQDLPYFLSDMTKDKMIVDLTETTSVLFWGGVILGCLSVGILGFAAVRAWNRWKLRNHQRDRRRPDQHMVDDDTEEDADEIPDGELCVICVTRRRIPAFIPCGHVVCCRYCALTVERRSNPKCPVCLQSIRGSMRIYYS</sequence>
<dbReference type="GO" id="GO:0016567">
    <property type="term" value="P:protein ubiquitination"/>
    <property type="evidence" value="ECO:0007669"/>
    <property type="project" value="InterPro"/>
</dbReference>
<evidence type="ECO:0000256" key="12">
    <source>
        <dbReference type="PROSITE-ProRule" id="PRU00175"/>
    </source>
</evidence>
<organism evidence="15 16">
    <name type="scientific">Raphanus sativus</name>
    <name type="common">Radish</name>
    <name type="synonym">Raphanus raphanistrum var. sativus</name>
    <dbReference type="NCBI Taxonomy" id="3726"/>
    <lineage>
        <taxon>Eukaryota</taxon>
        <taxon>Viridiplantae</taxon>
        <taxon>Streptophyta</taxon>
        <taxon>Embryophyta</taxon>
        <taxon>Tracheophyta</taxon>
        <taxon>Spermatophyta</taxon>
        <taxon>Magnoliopsida</taxon>
        <taxon>eudicotyledons</taxon>
        <taxon>Gunneridae</taxon>
        <taxon>Pentapetalae</taxon>
        <taxon>rosids</taxon>
        <taxon>malvids</taxon>
        <taxon>Brassicales</taxon>
        <taxon>Brassicaceae</taxon>
        <taxon>Brassiceae</taxon>
        <taxon>Raphanus</taxon>
    </lineage>
</organism>
<keyword evidence="15" id="KW-1185">Reference proteome</keyword>
<evidence type="ECO:0000256" key="10">
    <source>
        <dbReference type="ARBA" id="ARBA00022989"/>
    </source>
</evidence>
<dbReference type="GO" id="GO:0008270">
    <property type="term" value="F:zinc ion binding"/>
    <property type="evidence" value="ECO:0007669"/>
    <property type="project" value="UniProtKB-KW"/>
</dbReference>
<accession>A0A6J0KW78</accession>
<evidence type="ECO:0000259" key="14">
    <source>
        <dbReference type="PROSITE" id="PS50089"/>
    </source>
</evidence>
<protein>
    <recommendedName>
        <fullName evidence="3">RING-type E3 ubiquitin transferase</fullName>
        <ecNumber evidence="3">2.3.2.27</ecNumber>
    </recommendedName>
</protein>
<keyword evidence="9" id="KW-0862">Zinc</keyword>
<dbReference type="EC" id="2.3.2.27" evidence="3"/>
<dbReference type="Pfam" id="PF12483">
    <property type="entry name" value="GIDE"/>
    <property type="match status" value="1"/>
</dbReference>
<dbReference type="PANTHER" id="PTHR47355">
    <property type="entry name" value="E3 UBIQUITIN-PROTEIN LIGASE SPL2"/>
    <property type="match status" value="1"/>
</dbReference>
<evidence type="ECO:0000256" key="9">
    <source>
        <dbReference type="ARBA" id="ARBA00022833"/>
    </source>
</evidence>
<dbReference type="CDD" id="cd23145">
    <property type="entry name" value="RING-HC_SPL2-like"/>
    <property type="match status" value="1"/>
</dbReference>
<evidence type="ECO:0000256" key="4">
    <source>
        <dbReference type="ARBA" id="ARBA00022679"/>
    </source>
</evidence>
<keyword evidence="10 13" id="KW-1133">Transmembrane helix</keyword>
<keyword evidence="5 13" id="KW-0812">Transmembrane</keyword>
<proteinExistence type="predicted"/>
<reference evidence="15" key="1">
    <citation type="journal article" date="2019" name="Database">
        <title>The radish genome database (RadishGD): an integrated information resource for radish genomics.</title>
        <authorList>
            <person name="Yu H.J."/>
            <person name="Baek S."/>
            <person name="Lee Y.J."/>
            <person name="Cho A."/>
            <person name="Mun J.H."/>
        </authorList>
    </citation>
    <scope>NUCLEOTIDE SEQUENCE [LARGE SCALE GENOMIC DNA]</scope>
    <source>
        <strain evidence="15">cv. WK10039</strain>
    </source>
</reference>
<evidence type="ECO:0000256" key="1">
    <source>
        <dbReference type="ARBA" id="ARBA00000900"/>
    </source>
</evidence>
<dbReference type="InterPro" id="IPR013083">
    <property type="entry name" value="Znf_RING/FYVE/PHD"/>
</dbReference>
<evidence type="ECO:0000256" key="3">
    <source>
        <dbReference type="ARBA" id="ARBA00012483"/>
    </source>
</evidence>
<reference evidence="16" key="2">
    <citation type="submission" date="2025-08" db="UniProtKB">
        <authorList>
            <consortium name="RefSeq"/>
        </authorList>
    </citation>
    <scope>IDENTIFICATION</scope>
    <source>
        <tissue evidence="16">Leaf</tissue>
    </source>
</reference>
<comment type="subcellular location">
    <subcellularLocation>
        <location evidence="2">Membrane</location>
        <topology evidence="2">Multi-pass membrane protein</topology>
    </subcellularLocation>
</comment>
<feature type="domain" description="RING-type" evidence="14">
    <location>
        <begin position="330"/>
        <end position="369"/>
    </location>
</feature>
<keyword evidence="8" id="KW-0833">Ubl conjugation pathway</keyword>
<evidence type="ECO:0000256" key="6">
    <source>
        <dbReference type="ARBA" id="ARBA00022723"/>
    </source>
</evidence>
<name>A0A6J0KW78_RAPSA</name>
<feature type="transmembrane region" description="Helical" evidence="13">
    <location>
        <begin position="269"/>
        <end position="293"/>
    </location>
</feature>
<evidence type="ECO:0000256" key="2">
    <source>
        <dbReference type="ARBA" id="ARBA00004141"/>
    </source>
</evidence>
<evidence type="ECO:0000256" key="13">
    <source>
        <dbReference type="SAM" id="Phobius"/>
    </source>
</evidence>
<dbReference type="SUPFAM" id="SSF57850">
    <property type="entry name" value="RING/U-box"/>
    <property type="match status" value="1"/>
</dbReference>
<evidence type="ECO:0000256" key="8">
    <source>
        <dbReference type="ARBA" id="ARBA00022786"/>
    </source>
</evidence>
<dbReference type="Gene3D" id="3.30.40.10">
    <property type="entry name" value="Zinc/RING finger domain, C3HC4 (zinc finger)"/>
    <property type="match status" value="1"/>
</dbReference>
<evidence type="ECO:0000313" key="16">
    <source>
        <dbReference type="RefSeq" id="XP_018451746.2"/>
    </source>
</evidence>
<dbReference type="RefSeq" id="XP_018451746.2">
    <property type="nucleotide sequence ID" value="XM_018596244.2"/>
</dbReference>
<keyword evidence="4" id="KW-0808">Transferase</keyword>